<reference evidence="1 2" key="1">
    <citation type="submission" date="2015-05" db="EMBL/GenBank/DDBJ databases">
        <title>Whole genome sequence and identification of bacterial endophytes from Costus igneus.</title>
        <authorList>
            <person name="Lee Y.P."/>
            <person name="Gan H.M."/>
            <person name="Eng W."/>
            <person name="Wheatley M.S."/>
            <person name="Caraballo A."/>
            <person name="Polter S."/>
            <person name="Savka M.A."/>
            <person name="Hudson A.O."/>
        </authorList>
    </citation>
    <scope>NUCLEOTIDE SEQUENCE [LARGE SCALE GENOMIC DNA]</scope>
    <source>
        <strain evidence="1 2">RIT379</strain>
    </source>
</reference>
<dbReference type="GeneID" id="56351460"/>
<dbReference type="RefSeq" id="WP_047944455.1">
    <property type="nucleotide sequence ID" value="NZ_CP053989.1"/>
</dbReference>
<accession>A0A0J1I7Z1</accession>
<name>A0A0J1I7Z1_NIACI</name>
<protein>
    <submittedName>
        <fullName evidence="1">Uncharacterized protein</fullName>
    </submittedName>
</protein>
<evidence type="ECO:0000313" key="1">
    <source>
        <dbReference type="EMBL" id="KLV22064.1"/>
    </source>
</evidence>
<dbReference type="PATRIC" id="fig|1397.4.peg.3557"/>
<sequence length="65" mass="7529">MKKVKTLKNVTTYARPSVNAIKVNHYEEAGVELTVWPSIKGWYELRPVDFDGIMNTEFIQTKDVK</sequence>
<dbReference type="OrthoDB" id="2934212at2"/>
<organism evidence="1 2">
    <name type="scientific">Niallia circulans</name>
    <name type="common">Bacillus circulans</name>
    <dbReference type="NCBI Taxonomy" id="1397"/>
    <lineage>
        <taxon>Bacteria</taxon>
        <taxon>Bacillati</taxon>
        <taxon>Bacillota</taxon>
        <taxon>Bacilli</taxon>
        <taxon>Bacillales</taxon>
        <taxon>Bacillaceae</taxon>
        <taxon>Niallia</taxon>
    </lineage>
</organism>
<evidence type="ECO:0000313" key="2">
    <source>
        <dbReference type="Proteomes" id="UP000036045"/>
    </source>
</evidence>
<proteinExistence type="predicted"/>
<keyword evidence="2" id="KW-1185">Reference proteome</keyword>
<dbReference type="Proteomes" id="UP000036045">
    <property type="component" value="Unassembled WGS sequence"/>
</dbReference>
<dbReference type="EMBL" id="LDPH01000033">
    <property type="protein sequence ID" value="KLV22064.1"/>
    <property type="molecule type" value="Genomic_DNA"/>
</dbReference>
<gene>
    <name evidence="1" type="ORF">ABW02_22160</name>
</gene>
<comment type="caution">
    <text evidence="1">The sequence shown here is derived from an EMBL/GenBank/DDBJ whole genome shotgun (WGS) entry which is preliminary data.</text>
</comment>
<dbReference type="AlphaFoldDB" id="A0A0J1I7Z1"/>